<accession>A0A6M0K8G1</accession>
<dbReference type="EMBL" id="JAAIJQ010000135">
    <property type="protein sequence ID" value="NEV65007.1"/>
    <property type="molecule type" value="Genomic_DNA"/>
</dbReference>
<dbReference type="InterPro" id="IPR012902">
    <property type="entry name" value="N_methyl_site"/>
</dbReference>
<name>A0A6M0K8G1_9GAMM</name>
<dbReference type="NCBIfam" id="TIGR02523">
    <property type="entry name" value="type_IV_pilV"/>
    <property type="match status" value="1"/>
</dbReference>
<keyword evidence="3" id="KW-1185">Reference proteome</keyword>
<dbReference type="NCBIfam" id="TIGR02532">
    <property type="entry name" value="IV_pilin_GFxxxE"/>
    <property type="match status" value="1"/>
</dbReference>
<organism evidence="2 3">
    <name type="scientific">Thiorhodococcus minor</name>
    <dbReference type="NCBI Taxonomy" id="57489"/>
    <lineage>
        <taxon>Bacteria</taxon>
        <taxon>Pseudomonadati</taxon>
        <taxon>Pseudomonadota</taxon>
        <taxon>Gammaproteobacteria</taxon>
        <taxon>Chromatiales</taxon>
        <taxon>Chromatiaceae</taxon>
        <taxon>Thiorhodococcus</taxon>
    </lineage>
</organism>
<dbReference type="Proteomes" id="UP000483379">
    <property type="component" value="Unassembled WGS sequence"/>
</dbReference>
<dbReference type="AlphaFoldDB" id="A0A6M0K8G1"/>
<dbReference type="Pfam" id="PF07963">
    <property type="entry name" value="N_methyl"/>
    <property type="match status" value="1"/>
</dbReference>
<keyword evidence="1" id="KW-0472">Membrane</keyword>
<sequence>MREPIAICAIKRQHAFTLLESLVALLVFSAGILGIAAMQVSGMRFTQSAQNLSVGVILAEDMADRMRANLDGTRAGAYDNQCVCKGSCESSAYYSACESISSTCPSDISAVTRNCYGSECTTPSAIMAADMSAWLVAVCQATPPDTLAGVFCTGACGESANRSITVSWVDLEDSTTSSRDFSISFQPSKPKD</sequence>
<evidence type="ECO:0000256" key="1">
    <source>
        <dbReference type="SAM" id="Phobius"/>
    </source>
</evidence>
<evidence type="ECO:0000313" key="3">
    <source>
        <dbReference type="Proteomes" id="UP000483379"/>
    </source>
</evidence>
<comment type="caution">
    <text evidence="2">The sequence shown here is derived from an EMBL/GenBank/DDBJ whole genome shotgun (WGS) entry which is preliminary data.</text>
</comment>
<gene>
    <name evidence="2" type="primary">pilV</name>
    <name evidence="2" type="ORF">G3446_24630</name>
</gene>
<proteinExistence type="predicted"/>
<keyword evidence="1" id="KW-0812">Transmembrane</keyword>
<reference evidence="2 3" key="1">
    <citation type="submission" date="2020-02" db="EMBL/GenBank/DDBJ databases">
        <title>Genome sequences of Thiorhodococcus mannitoliphagus and Thiorhodococcus minor, purple sulfur photosynthetic bacteria in the gammaproteobacterial family, Chromatiaceae.</title>
        <authorList>
            <person name="Aviles F.A."/>
            <person name="Meyer T.E."/>
            <person name="Kyndt J.A."/>
        </authorList>
    </citation>
    <scope>NUCLEOTIDE SEQUENCE [LARGE SCALE GENOMIC DNA]</scope>
    <source>
        <strain evidence="2 3">DSM 11518</strain>
    </source>
</reference>
<protein>
    <submittedName>
        <fullName evidence="2">Type IV pilus modification protein PilV</fullName>
    </submittedName>
</protein>
<feature type="transmembrane region" description="Helical" evidence="1">
    <location>
        <begin position="21"/>
        <end position="40"/>
    </location>
</feature>
<keyword evidence="1" id="KW-1133">Transmembrane helix</keyword>
<dbReference type="InterPro" id="IPR013362">
    <property type="entry name" value="Pilus_4_PilV"/>
</dbReference>
<dbReference type="RefSeq" id="WP_164456314.1">
    <property type="nucleotide sequence ID" value="NZ_JAAIJQ010000135.1"/>
</dbReference>
<evidence type="ECO:0000313" key="2">
    <source>
        <dbReference type="EMBL" id="NEV65007.1"/>
    </source>
</evidence>